<keyword evidence="1" id="KW-0812">Transmembrane</keyword>
<keyword evidence="1" id="KW-1133">Transmembrane helix</keyword>
<dbReference type="AlphaFoldDB" id="A0ABD5Z471"/>
<keyword evidence="3" id="KW-1185">Reference proteome</keyword>
<protein>
    <submittedName>
        <fullName evidence="2">DUF6684 family protein</fullName>
    </submittedName>
</protein>
<feature type="transmembrane region" description="Helical" evidence="1">
    <location>
        <begin position="51"/>
        <end position="72"/>
    </location>
</feature>
<dbReference type="Pfam" id="PF20389">
    <property type="entry name" value="DUF6684"/>
    <property type="match status" value="1"/>
</dbReference>
<evidence type="ECO:0000256" key="1">
    <source>
        <dbReference type="SAM" id="Phobius"/>
    </source>
</evidence>
<evidence type="ECO:0000313" key="3">
    <source>
        <dbReference type="Proteomes" id="UP001596447"/>
    </source>
</evidence>
<organism evidence="2 3">
    <name type="scientific">Halospeciosus flavus</name>
    <dbReference type="NCBI Taxonomy" id="3032283"/>
    <lineage>
        <taxon>Archaea</taxon>
        <taxon>Methanobacteriati</taxon>
        <taxon>Methanobacteriota</taxon>
        <taxon>Stenosarchaea group</taxon>
        <taxon>Halobacteria</taxon>
        <taxon>Halobacteriales</taxon>
        <taxon>Halobacteriaceae</taxon>
        <taxon>Halospeciosus</taxon>
    </lineage>
</organism>
<name>A0ABD5Z471_9EURY</name>
<dbReference type="EMBL" id="JBHTAR010000011">
    <property type="protein sequence ID" value="MFC7199976.1"/>
    <property type="molecule type" value="Genomic_DNA"/>
</dbReference>
<dbReference type="InterPro" id="IPR046506">
    <property type="entry name" value="DUF6684"/>
</dbReference>
<sequence>MSNGSNEPSLWNKEVLLDLVVNFVPLFIILFFVGLFWVFNPWGAESTLGRILQYAILVLSFVGLAILTYVSAKKIEGAEHDYGEGENVVAEE</sequence>
<reference evidence="2 3" key="1">
    <citation type="journal article" date="2019" name="Int. J. Syst. Evol. Microbiol.">
        <title>The Global Catalogue of Microorganisms (GCM) 10K type strain sequencing project: providing services to taxonomists for standard genome sequencing and annotation.</title>
        <authorList>
            <consortium name="The Broad Institute Genomics Platform"/>
            <consortium name="The Broad Institute Genome Sequencing Center for Infectious Disease"/>
            <person name="Wu L."/>
            <person name="Ma J."/>
        </authorList>
    </citation>
    <scope>NUCLEOTIDE SEQUENCE [LARGE SCALE GENOMIC DNA]</scope>
    <source>
        <strain evidence="2 3">XZGYJ-43</strain>
    </source>
</reference>
<dbReference type="RefSeq" id="WP_279529897.1">
    <property type="nucleotide sequence ID" value="NZ_CP122312.1"/>
</dbReference>
<proteinExistence type="predicted"/>
<accession>A0ABD5Z471</accession>
<gene>
    <name evidence="2" type="ORF">ACFQJ9_11255</name>
</gene>
<dbReference type="Proteomes" id="UP001596447">
    <property type="component" value="Unassembled WGS sequence"/>
</dbReference>
<evidence type="ECO:0000313" key="2">
    <source>
        <dbReference type="EMBL" id="MFC7199976.1"/>
    </source>
</evidence>
<comment type="caution">
    <text evidence="2">The sequence shown here is derived from an EMBL/GenBank/DDBJ whole genome shotgun (WGS) entry which is preliminary data.</text>
</comment>
<keyword evidence="1" id="KW-0472">Membrane</keyword>
<feature type="transmembrane region" description="Helical" evidence="1">
    <location>
        <begin position="20"/>
        <end position="39"/>
    </location>
</feature>